<sequence length="142" mass="16324">MGIENTSGEKNLVYFGISKSNRKNFDQEIRIIEDSLKRRNYELLVFVDKYNFELGQENEMMRIAFEEIDRSKIMITELSKKAIGVGIEIGYAKAKNIPIIYIKKEGEKYSTTAGGCANHIIEYAGAEDLRTQLEKIMEQMNV</sequence>
<proteinExistence type="predicted"/>
<dbReference type="SUPFAM" id="SSF52309">
    <property type="entry name" value="N-(deoxy)ribosyltransferase-like"/>
    <property type="match status" value="1"/>
</dbReference>
<keyword evidence="1" id="KW-0614">Plasmid</keyword>
<dbReference type="Gene3D" id="3.40.50.450">
    <property type="match status" value="1"/>
</dbReference>
<geneLocation type="plasmid" evidence="1 2">
    <name>pFA1</name>
</geneLocation>
<protein>
    <recommendedName>
        <fullName evidence="3">Nucleoside 2-deoxyribosyltransferase</fullName>
    </recommendedName>
</protein>
<dbReference type="KEGG" id="fax:FUAX_39780"/>
<dbReference type="RefSeq" id="WP_338395036.1">
    <property type="nucleotide sequence ID" value="NZ_AP025315.1"/>
</dbReference>
<evidence type="ECO:0000313" key="2">
    <source>
        <dbReference type="Proteomes" id="UP001348817"/>
    </source>
</evidence>
<keyword evidence="2" id="KW-1185">Reference proteome</keyword>
<evidence type="ECO:0008006" key="3">
    <source>
        <dbReference type="Google" id="ProtNLM"/>
    </source>
</evidence>
<dbReference type="EMBL" id="AP025315">
    <property type="protein sequence ID" value="BDD11546.1"/>
    <property type="molecule type" value="Genomic_DNA"/>
</dbReference>
<accession>A0AAU9DEA1</accession>
<dbReference type="AlphaFoldDB" id="A0AAU9DEA1"/>
<dbReference type="Proteomes" id="UP001348817">
    <property type="component" value="Plasmid pFA1"/>
</dbReference>
<organism evidence="1 2">
    <name type="scientific">Fulvitalea axinellae</name>
    <dbReference type="NCBI Taxonomy" id="1182444"/>
    <lineage>
        <taxon>Bacteria</taxon>
        <taxon>Pseudomonadati</taxon>
        <taxon>Bacteroidota</taxon>
        <taxon>Cytophagia</taxon>
        <taxon>Cytophagales</taxon>
        <taxon>Persicobacteraceae</taxon>
        <taxon>Fulvitalea</taxon>
    </lineage>
</organism>
<evidence type="ECO:0000313" key="1">
    <source>
        <dbReference type="EMBL" id="BDD11546.1"/>
    </source>
</evidence>
<gene>
    <name evidence="1" type="ORF">FUAX_39780</name>
</gene>
<name>A0AAU9DEA1_9BACT</name>
<reference evidence="1 2" key="1">
    <citation type="submission" date="2021-12" db="EMBL/GenBank/DDBJ databases">
        <title>Genome sequencing of bacteria with rrn-lacking chromosome and rrn-plasmid.</title>
        <authorList>
            <person name="Anda M."/>
            <person name="Iwasaki W."/>
        </authorList>
    </citation>
    <scope>NUCLEOTIDE SEQUENCE [LARGE SCALE GENOMIC DNA]</scope>
    <source>
        <strain evidence="1 2">DSM 100852</strain>
        <plasmid evidence="1 2">pFA1</plasmid>
    </source>
</reference>